<feature type="modified residue" description="4-aspartylphosphate" evidence="2">
    <location>
        <position position="51"/>
    </location>
</feature>
<dbReference type="InterPro" id="IPR017850">
    <property type="entry name" value="Alkaline_phosphatase_core_sf"/>
</dbReference>
<evidence type="ECO:0000259" key="3">
    <source>
        <dbReference type="PROSITE" id="PS50110"/>
    </source>
</evidence>
<organism evidence="4">
    <name type="scientific">candidate division WOR-3 bacterium</name>
    <dbReference type="NCBI Taxonomy" id="2052148"/>
    <lineage>
        <taxon>Bacteria</taxon>
        <taxon>Bacteria division WOR-3</taxon>
    </lineage>
</organism>
<keyword evidence="1 2" id="KW-0597">Phosphoprotein</keyword>
<feature type="domain" description="Response regulatory" evidence="3">
    <location>
        <begin position="2"/>
        <end position="116"/>
    </location>
</feature>
<evidence type="ECO:0000256" key="1">
    <source>
        <dbReference type="ARBA" id="ARBA00022553"/>
    </source>
</evidence>
<dbReference type="InterPro" id="IPR050595">
    <property type="entry name" value="Bact_response_regulator"/>
</dbReference>
<reference evidence="4" key="1">
    <citation type="journal article" date="2020" name="mSystems">
        <title>Genome- and Community-Level Interaction Insights into Carbon Utilization and Element Cycling Functions of Hydrothermarchaeota in Hydrothermal Sediment.</title>
        <authorList>
            <person name="Zhou Z."/>
            <person name="Liu Y."/>
            <person name="Xu W."/>
            <person name="Pan J."/>
            <person name="Luo Z.H."/>
            <person name="Li M."/>
        </authorList>
    </citation>
    <scope>NUCLEOTIDE SEQUENCE [LARGE SCALE GENOMIC DNA]</scope>
    <source>
        <strain evidence="4">SpSt-265</strain>
    </source>
</reference>
<dbReference type="PANTHER" id="PTHR44591:SF3">
    <property type="entry name" value="RESPONSE REGULATORY DOMAIN-CONTAINING PROTEIN"/>
    <property type="match status" value="1"/>
</dbReference>
<dbReference type="PROSITE" id="PS50110">
    <property type="entry name" value="RESPONSE_REGULATORY"/>
    <property type="match status" value="1"/>
</dbReference>
<proteinExistence type="predicted"/>
<dbReference type="AlphaFoldDB" id="A0A7C1NL08"/>
<dbReference type="InterPro" id="IPR011006">
    <property type="entry name" value="CheY-like_superfamily"/>
</dbReference>
<comment type="caution">
    <text evidence="4">The sequence shown here is derived from an EMBL/GenBank/DDBJ whole genome shotgun (WGS) entry which is preliminary data.</text>
</comment>
<dbReference type="CDD" id="cd00156">
    <property type="entry name" value="REC"/>
    <property type="match status" value="1"/>
</dbReference>
<dbReference type="PANTHER" id="PTHR44591">
    <property type="entry name" value="STRESS RESPONSE REGULATOR PROTEIN 1"/>
    <property type="match status" value="1"/>
</dbReference>
<dbReference type="Pfam" id="PF08665">
    <property type="entry name" value="PglZ"/>
    <property type="match status" value="1"/>
</dbReference>
<dbReference type="InterPro" id="IPR001789">
    <property type="entry name" value="Sig_transdc_resp-reg_receiver"/>
</dbReference>
<dbReference type="Gene3D" id="3.40.50.2300">
    <property type="match status" value="1"/>
</dbReference>
<protein>
    <submittedName>
        <fullName evidence="4">Response regulator</fullName>
    </submittedName>
</protein>
<dbReference type="Gene3D" id="3.40.720.10">
    <property type="entry name" value="Alkaline Phosphatase, subunit A"/>
    <property type="match status" value="1"/>
</dbReference>
<dbReference type="EMBL" id="DSLG01000002">
    <property type="protein sequence ID" value="HEA86773.1"/>
    <property type="molecule type" value="Genomic_DNA"/>
</dbReference>
<evidence type="ECO:0000256" key="2">
    <source>
        <dbReference type="PROSITE-ProRule" id="PRU00169"/>
    </source>
</evidence>
<accession>A0A7C1NL08</accession>
<dbReference type="SUPFAM" id="SSF53649">
    <property type="entry name" value="Alkaline phosphatase-like"/>
    <property type="match status" value="1"/>
</dbReference>
<dbReference type="SMART" id="SM00448">
    <property type="entry name" value="REC"/>
    <property type="match status" value="1"/>
</dbReference>
<sequence>MKLLWIDDEIDLLRPFIYALEKKGYQVTTATNGPDGLSLLKSQSFDLILLDQMMTGMQGLDVLRRIKEIDPQVFVAMVTKSDDEALINEALGKMVDDFIIKPFTPAQLLAVIKRLLEKRKLVVTQMGREFVQAINEARDLKTAEDWANYYFLLNYWNNIIHRYDDAGLKEILQERHRAANNQFSLFIEENYPQWLSGESPLLSHQILGKNVKPLWDRYRQIYFIVLDSMRYDQWLAILPLLKDFYQIETNFYFSILPSATPYSRNAIFSGLLPLEIYRRYPAWWVFEETGQNRYEQELLAENLRRLGFKSRFSFVKTSHGEELNQLKTILFDTNIRLSVIIINFLDLLIHSVKQTRLLNEMITDDVSLVGITRVWFASSFIYELLKEFARRDCIVIITSDHGFIRVKRPTLIYGSREVSANLRYKHGAAIRVEERDALLISNPESYALPAEHRGVKYALARSDYYFIYPTKPREYEKTYKNSFQHGGISMEEMIVPYAKLTPQ</sequence>
<dbReference type="GO" id="GO:0000160">
    <property type="term" value="P:phosphorelay signal transduction system"/>
    <property type="evidence" value="ECO:0007669"/>
    <property type="project" value="InterPro"/>
</dbReference>
<dbReference type="Pfam" id="PF00072">
    <property type="entry name" value="Response_reg"/>
    <property type="match status" value="1"/>
</dbReference>
<name>A0A7C1NL08_UNCW3</name>
<gene>
    <name evidence="4" type="ORF">ENP94_02030</name>
</gene>
<evidence type="ECO:0000313" key="4">
    <source>
        <dbReference type="EMBL" id="HEA86773.1"/>
    </source>
</evidence>
<dbReference type="SUPFAM" id="SSF52172">
    <property type="entry name" value="CheY-like"/>
    <property type="match status" value="1"/>
</dbReference>